<comment type="caution">
    <text evidence="2">The sequence shown here is derived from an EMBL/GenBank/DDBJ whole genome shotgun (WGS) entry which is preliminary data.</text>
</comment>
<reference evidence="2" key="1">
    <citation type="journal article" date="2021" name="PeerJ">
        <title>Extensive microbial diversity within the chicken gut microbiome revealed by metagenomics and culture.</title>
        <authorList>
            <person name="Gilroy R."/>
            <person name="Ravi A."/>
            <person name="Getino M."/>
            <person name="Pursley I."/>
            <person name="Horton D.L."/>
            <person name="Alikhan N.F."/>
            <person name="Baker D."/>
            <person name="Gharbi K."/>
            <person name="Hall N."/>
            <person name="Watson M."/>
            <person name="Adriaenssens E.M."/>
            <person name="Foster-Nyarko E."/>
            <person name="Jarju S."/>
            <person name="Secka A."/>
            <person name="Antonio M."/>
            <person name="Oren A."/>
            <person name="Chaudhuri R.R."/>
            <person name="La Ragione R."/>
            <person name="Hildebrand F."/>
            <person name="Pallen M.J."/>
        </authorList>
    </citation>
    <scope>NUCLEOTIDE SEQUENCE</scope>
    <source>
        <strain evidence="2">ChiGjej1B1-13045</strain>
    </source>
</reference>
<evidence type="ECO:0000313" key="3">
    <source>
        <dbReference type="Proteomes" id="UP000824017"/>
    </source>
</evidence>
<proteinExistence type="predicted"/>
<feature type="transmembrane region" description="Helical" evidence="1">
    <location>
        <begin position="12"/>
        <end position="29"/>
    </location>
</feature>
<name>A0A9D2IJS3_9FIRM</name>
<reference evidence="2" key="2">
    <citation type="submission" date="2021-04" db="EMBL/GenBank/DDBJ databases">
        <authorList>
            <person name="Gilroy R."/>
        </authorList>
    </citation>
    <scope>NUCLEOTIDE SEQUENCE</scope>
    <source>
        <strain evidence="2">ChiGjej1B1-13045</strain>
    </source>
</reference>
<protein>
    <submittedName>
        <fullName evidence="2">Spore cortex biosynthesis protein YabQ</fullName>
    </submittedName>
</protein>
<dbReference type="InterPro" id="IPR019074">
    <property type="entry name" value="YabQ"/>
</dbReference>
<keyword evidence="1" id="KW-0472">Membrane</keyword>
<keyword evidence="1" id="KW-1133">Transmembrane helix</keyword>
<dbReference type="EMBL" id="DXCD01000065">
    <property type="protein sequence ID" value="HIZ12767.1"/>
    <property type="molecule type" value="Genomic_DNA"/>
</dbReference>
<sequence>MILGIGTEACVFLYAGLSGMTVMFGYELLRCFRKLVPHNFRTVGVEDLLFWTGASGYIFSRMYEATFGSIRWFFLLGLGVGAGAGYLFLRAAAALFLKVEKIFSGRKKSLEKLEKSR</sequence>
<evidence type="ECO:0000313" key="2">
    <source>
        <dbReference type="EMBL" id="HIZ12767.1"/>
    </source>
</evidence>
<dbReference type="Proteomes" id="UP000824017">
    <property type="component" value="Unassembled WGS sequence"/>
</dbReference>
<gene>
    <name evidence="2" type="ORF">H9817_02410</name>
</gene>
<dbReference type="AlphaFoldDB" id="A0A9D2IJS3"/>
<organism evidence="2 3">
    <name type="scientific">Candidatus Mediterraneibacter stercorigallinarum</name>
    <dbReference type="NCBI Taxonomy" id="2838686"/>
    <lineage>
        <taxon>Bacteria</taxon>
        <taxon>Bacillati</taxon>
        <taxon>Bacillota</taxon>
        <taxon>Clostridia</taxon>
        <taxon>Lachnospirales</taxon>
        <taxon>Lachnospiraceae</taxon>
        <taxon>Mediterraneibacter</taxon>
    </lineage>
</organism>
<feature type="transmembrane region" description="Helical" evidence="1">
    <location>
        <begin position="72"/>
        <end position="97"/>
    </location>
</feature>
<evidence type="ECO:0000256" key="1">
    <source>
        <dbReference type="SAM" id="Phobius"/>
    </source>
</evidence>
<dbReference type="Pfam" id="PF09578">
    <property type="entry name" value="Spore_YabQ"/>
    <property type="match status" value="1"/>
</dbReference>
<dbReference type="NCBIfam" id="TIGR02893">
    <property type="entry name" value="spore_yabQ"/>
    <property type="match status" value="1"/>
</dbReference>
<accession>A0A9D2IJS3</accession>
<keyword evidence="1" id="KW-0812">Transmembrane</keyword>